<proteinExistence type="predicted"/>
<dbReference type="PROSITE" id="PS00409">
    <property type="entry name" value="PROKAR_NTER_METHYL"/>
    <property type="match status" value="1"/>
</dbReference>
<dbReference type="PANTHER" id="PTHR30093">
    <property type="entry name" value="GENERAL SECRETION PATHWAY PROTEIN G"/>
    <property type="match status" value="1"/>
</dbReference>
<dbReference type="InterPro" id="IPR011453">
    <property type="entry name" value="DUF1559"/>
</dbReference>
<dbReference type="EMBL" id="PUIB01000020">
    <property type="protein sequence ID" value="PQO30787.1"/>
    <property type="molecule type" value="Genomic_DNA"/>
</dbReference>
<evidence type="ECO:0000313" key="4">
    <source>
        <dbReference type="Proteomes" id="UP000239388"/>
    </source>
</evidence>
<dbReference type="Gene3D" id="3.30.700.10">
    <property type="entry name" value="Glycoprotein, Type 4 Pilin"/>
    <property type="match status" value="1"/>
</dbReference>
<evidence type="ECO:0000259" key="2">
    <source>
        <dbReference type="Pfam" id="PF07596"/>
    </source>
</evidence>
<dbReference type="InterPro" id="IPR012902">
    <property type="entry name" value="N_methyl_site"/>
</dbReference>
<dbReference type="InterPro" id="IPR027558">
    <property type="entry name" value="Pre_pil_HX9DG_C"/>
</dbReference>
<dbReference type="AlphaFoldDB" id="A0A2S8FF67"/>
<dbReference type="Proteomes" id="UP000239388">
    <property type="component" value="Unassembled WGS sequence"/>
</dbReference>
<keyword evidence="1" id="KW-0812">Transmembrane</keyword>
<dbReference type="NCBIfam" id="TIGR04294">
    <property type="entry name" value="pre_pil_HX9DG"/>
    <property type="match status" value="1"/>
</dbReference>
<keyword evidence="1" id="KW-0472">Membrane</keyword>
<dbReference type="SUPFAM" id="SSF54523">
    <property type="entry name" value="Pili subunits"/>
    <property type="match status" value="1"/>
</dbReference>
<name>A0A2S8FF67_9BACT</name>
<evidence type="ECO:0000256" key="1">
    <source>
        <dbReference type="SAM" id="Phobius"/>
    </source>
</evidence>
<dbReference type="PANTHER" id="PTHR30093:SF2">
    <property type="entry name" value="TYPE II SECRETION SYSTEM PROTEIN H"/>
    <property type="match status" value="1"/>
</dbReference>
<feature type="domain" description="DUF1559" evidence="2">
    <location>
        <begin position="55"/>
        <end position="298"/>
    </location>
</feature>
<dbReference type="NCBIfam" id="TIGR02532">
    <property type="entry name" value="IV_pilin_GFxxxE"/>
    <property type="match status" value="1"/>
</dbReference>
<organism evidence="3 4">
    <name type="scientific">Blastopirellula marina</name>
    <dbReference type="NCBI Taxonomy" id="124"/>
    <lineage>
        <taxon>Bacteria</taxon>
        <taxon>Pseudomonadati</taxon>
        <taxon>Planctomycetota</taxon>
        <taxon>Planctomycetia</taxon>
        <taxon>Pirellulales</taxon>
        <taxon>Pirellulaceae</taxon>
        <taxon>Blastopirellula</taxon>
    </lineage>
</organism>
<evidence type="ECO:0000313" key="3">
    <source>
        <dbReference type="EMBL" id="PQO30787.1"/>
    </source>
</evidence>
<protein>
    <recommendedName>
        <fullName evidence="2">DUF1559 domain-containing protein</fullName>
    </recommendedName>
</protein>
<dbReference type="Pfam" id="PF07596">
    <property type="entry name" value="SBP_bac_10"/>
    <property type="match status" value="1"/>
</dbReference>
<comment type="caution">
    <text evidence="3">The sequence shown here is derived from an EMBL/GenBank/DDBJ whole genome shotgun (WGS) entry which is preliminary data.</text>
</comment>
<sequence>MDRGRWGFLSHLFSISDTLMSRSNLRRRGGFTLVELLVVIAIIGVLIALLLPAVQQAREAARRTQCLNNLKQVGLSLHNFHDTYGYLPPSRIKYEYLGWTALLLPFMEQTPLYDTLDLKEPYRNQPTASQQTGIAALVCPSRHSVSDQTTAVETINVDQGAVFDYASCDGDTADQSIFRYGNAKGMLIIAEVDSQLNYKSRTKLASVTDGLTNTIAIGEKHIRLQNKLNEVAGSDGPILSGWAYTTMRAAGPGAPLAKGPNYAIPTVEELIFGSYHPGVVNFVLGDASVRPIATTIDTTNLGYLANRNDGNVIDADF</sequence>
<dbReference type="InterPro" id="IPR045584">
    <property type="entry name" value="Pilin-like"/>
</dbReference>
<reference evidence="3 4" key="1">
    <citation type="submission" date="2018-02" db="EMBL/GenBank/DDBJ databases">
        <title>Comparative genomes isolates from brazilian mangrove.</title>
        <authorList>
            <person name="Araujo J.E."/>
            <person name="Taketani R.G."/>
            <person name="Silva M.C.P."/>
            <person name="Loureco M.V."/>
            <person name="Andreote F.D."/>
        </authorList>
    </citation>
    <scope>NUCLEOTIDE SEQUENCE [LARGE SCALE GENOMIC DNA]</scope>
    <source>
        <strain evidence="3 4">NAP PRIS-MGV</strain>
    </source>
</reference>
<feature type="transmembrane region" description="Helical" evidence="1">
    <location>
        <begin position="30"/>
        <end position="54"/>
    </location>
</feature>
<gene>
    <name evidence="3" type="ORF">C5Y98_20540</name>
</gene>
<keyword evidence="1" id="KW-1133">Transmembrane helix</keyword>
<accession>A0A2S8FF67</accession>
<dbReference type="Pfam" id="PF07963">
    <property type="entry name" value="N_methyl"/>
    <property type="match status" value="1"/>
</dbReference>